<feature type="region of interest" description="Disordered" evidence="1">
    <location>
        <begin position="163"/>
        <end position="188"/>
    </location>
</feature>
<proteinExistence type="predicted"/>
<keyword evidence="2" id="KW-1133">Transmembrane helix</keyword>
<keyword evidence="2" id="KW-0812">Transmembrane</keyword>
<keyword evidence="5" id="KW-1185">Reference proteome</keyword>
<evidence type="ECO:0000256" key="1">
    <source>
        <dbReference type="SAM" id="MobiDB-lite"/>
    </source>
</evidence>
<protein>
    <recommendedName>
        <fullName evidence="3">Rab-GAP TBC domain-containing protein</fullName>
    </recommendedName>
</protein>
<evidence type="ECO:0000256" key="2">
    <source>
        <dbReference type="SAM" id="Phobius"/>
    </source>
</evidence>
<dbReference type="Proteomes" id="UP001497512">
    <property type="component" value="Chromosome 15"/>
</dbReference>
<gene>
    <name evidence="4" type="ORF">CSSPTR1EN2_LOCUS8305</name>
</gene>
<sequence>MLSMAQALDGVLDVLEMSPSSSSVSYATGVAVGVAITAVAGVAVAVAVGGLIYYNDGTLPFVPTWPGKRHHDPLTAEKWSAAFEPEEGQLLDGGSEVIYKVRKGGIEPSIRALVWPFLLGVYDLDSNCMERDAVKSCKKKEYEALRQQCCQICESLVKKSEEKQAGADQENPVENSDTRLPFVGEEDERPLSEVLPLEGGELAGLQNGSSRTAGDSQAESSSSPVVSEKVLETDVNSISKGKEIEAQTVEDFKNWQRIIRLDAVRMNAEWIPYAESQANVTVAEAALLAQQAGLMDDEHLEPSRRHHAARLVLILEAYTLFDPETGYCQGMSDLLSPFVALIDDDFEAFWCFVKFMEVARHNFRLDEVGIRRQLNLVSSILKASDPQLYRHLAHIRSEDCTFVYRMVVVLMRRELSFEQTLCLWEVMWADWAALASQRGLSDGRRTRDRLGPPSRDLLLYTIAAAVRKRRKFILGDCSGMDELVRECNGMAGNLDIWDLLHSARELVYSVHDEVSK</sequence>
<keyword evidence="2" id="KW-0472">Membrane</keyword>
<dbReference type="SMART" id="SM00164">
    <property type="entry name" value="TBC"/>
    <property type="match status" value="1"/>
</dbReference>
<dbReference type="PANTHER" id="PTHR22957:SF507">
    <property type="entry name" value="OS08G0547200 PROTEIN"/>
    <property type="match status" value="1"/>
</dbReference>
<accession>A0ABP0TVU1</accession>
<dbReference type="EMBL" id="OZ019907">
    <property type="protein sequence ID" value="CAK9206351.1"/>
    <property type="molecule type" value="Genomic_DNA"/>
</dbReference>
<evidence type="ECO:0000313" key="5">
    <source>
        <dbReference type="Proteomes" id="UP001497512"/>
    </source>
</evidence>
<dbReference type="Gene3D" id="1.10.472.80">
    <property type="entry name" value="Ypt/Rab-GAP domain of gyp1p, domain 3"/>
    <property type="match status" value="1"/>
</dbReference>
<dbReference type="SUPFAM" id="SSF47923">
    <property type="entry name" value="Ypt/Rab-GAP domain of gyp1p"/>
    <property type="match status" value="2"/>
</dbReference>
<dbReference type="PROSITE" id="PS50086">
    <property type="entry name" value="TBC_RABGAP"/>
    <property type="match status" value="1"/>
</dbReference>
<dbReference type="Gene3D" id="1.10.8.270">
    <property type="entry name" value="putative rabgap domain of human tbc1 domain family member 14 like domains"/>
    <property type="match status" value="1"/>
</dbReference>
<feature type="compositionally biased region" description="Polar residues" evidence="1">
    <location>
        <begin position="206"/>
        <end position="215"/>
    </location>
</feature>
<reference evidence="4" key="1">
    <citation type="submission" date="2024-02" db="EMBL/GenBank/DDBJ databases">
        <authorList>
            <consortium name="ELIXIR-Norway"/>
            <consortium name="Elixir Norway"/>
        </authorList>
    </citation>
    <scope>NUCLEOTIDE SEQUENCE</scope>
</reference>
<dbReference type="InterPro" id="IPR035969">
    <property type="entry name" value="Rab-GAP_TBC_sf"/>
</dbReference>
<evidence type="ECO:0000259" key="3">
    <source>
        <dbReference type="PROSITE" id="PS50086"/>
    </source>
</evidence>
<dbReference type="PANTHER" id="PTHR22957">
    <property type="entry name" value="TBC1 DOMAIN FAMILY MEMBER GTPASE-ACTIVATING PROTEIN"/>
    <property type="match status" value="1"/>
</dbReference>
<dbReference type="InterPro" id="IPR000195">
    <property type="entry name" value="Rab-GAP-TBC_dom"/>
</dbReference>
<dbReference type="Pfam" id="PF00566">
    <property type="entry name" value="RabGAP-TBC"/>
    <property type="match status" value="1"/>
</dbReference>
<organism evidence="4 5">
    <name type="scientific">Sphagnum troendelagicum</name>
    <dbReference type="NCBI Taxonomy" id="128251"/>
    <lineage>
        <taxon>Eukaryota</taxon>
        <taxon>Viridiplantae</taxon>
        <taxon>Streptophyta</taxon>
        <taxon>Embryophyta</taxon>
        <taxon>Bryophyta</taxon>
        <taxon>Sphagnophytina</taxon>
        <taxon>Sphagnopsida</taxon>
        <taxon>Sphagnales</taxon>
        <taxon>Sphagnaceae</taxon>
        <taxon>Sphagnum</taxon>
    </lineage>
</organism>
<feature type="compositionally biased region" description="Low complexity" evidence="1">
    <location>
        <begin position="216"/>
        <end position="228"/>
    </location>
</feature>
<feature type="transmembrane region" description="Helical" evidence="2">
    <location>
        <begin position="26"/>
        <end position="54"/>
    </location>
</feature>
<name>A0ABP0TVU1_9BRYO</name>
<feature type="domain" description="Rab-GAP TBC" evidence="3">
    <location>
        <begin position="105"/>
        <end position="431"/>
    </location>
</feature>
<feature type="region of interest" description="Disordered" evidence="1">
    <location>
        <begin position="202"/>
        <end position="228"/>
    </location>
</feature>
<evidence type="ECO:0000313" key="4">
    <source>
        <dbReference type="EMBL" id="CAK9206351.1"/>
    </source>
</evidence>